<organism evidence="2">
    <name type="scientific">uncultured Paludibacter sp</name>
    <dbReference type="NCBI Taxonomy" id="497635"/>
    <lineage>
        <taxon>Bacteria</taxon>
        <taxon>Pseudomonadati</taxon>
        <taxon>Bacteroidota</taxon>
        <taxon>Bacteroidia</taxon>
        <taxon>Bacteroidales</taxon>
        <taxon>Paludibacteraceae</taxon>
        <taxon>Paludibacter</taxon>
        <taxon>environmental samples</taxon>
    </lineage>
</organism>
<dbReference type="EMBL" id="UPXZ01000014">
    <property type="protein sequence ID" value="VBB43769.1"/>
    <property type="molecule type" value="Genomic_DNA"/>
</dbReference>
<name>A0A653A6S6_9BACT</name>
<feature type="signal peptide" evidence="1">
    <location>
        <begin position="1"/>
        <end position="23"/>
    </location>
</feature>
<accession>A0A653A6S6</accession>
<proteinExistence type="predicted"/>
<gene>
    <name evidence="2" type="ORF">TRIP_D210048</name>
</gene>
<sequence>MKKRNLMYAVVTFIFLCSNLVLVNAQDNQNTKTQKKSSKFGSFLKKVGEATTGINMTDESFVVNPISTRFKVEFVDCIGNSAEQKFQVYLKITNKGTNESNMCVGGSCGGSSLAVDNEGNSYKPNKCAGDCKDFPTGIPVKVMVEFEKVLPSVKSLEVIKLNLKSYGVVELRNIPLKWDAALAENPITALSEIKQTSLTNSLTSKYDIELVNCAGDSAKQRIEITLKVKNKGTNEHICIGGSCSGNSMAVDSDGNSYKSESCAGDCVDLPTGINVKAVVGFNEVLPSVKMFDYMKLNVGNGFIEIRNLSVNWK</sequence>
<dbReference type="AlphaFoldDB" id="A0A653A6S6"/>
<reference evidence="2" key="1">
    <citation type="submission" date="2018-07" db="EMBL/GenBank/DDBJ databases">
        <authorList>
            <consortium name="Genoscope - CEA"/>
            <person name="William W."/>
        </authorList>
    </citation>
    <scope>NUCLEOTIDE SEQUENCE</scope>
    <source>
        <strain evidence="2">IK1</strain>
    </source>
</reference>
<evidence type="ECO:0000313" key="2">
    <source>
        <dbReference type="EMBL" id="VBB43769.1"/>
    </source>
</evidence>
<evidence type="ECO:0000256" key="1">
    <source>
        <dbReference type="SAM" id="SignalP"/>
    </source>
</evidence>
<protein>
    <submittedName>
        <fullName evidence="2">Uncharacterized protein</fullName>
    </submittedName>
</protein>
<feature type="chain" id="PRO_5025029352" evidence="1">
    <location>
        <begin position="24"/>
        <end position="313"/>
    </location>
</feature>
<keyword evidence="1" id="KW-0732">Signal</keyword>